<protein>
    <submittedName>
        <fullName evidence="1">Uncharacterized protein</fullName>
    </submittedName>
</protein>
<accession>A0A8H4TVN9</accession>
<proteinExistence type="predicted"/>
<gene>
    <name evidence="1" type="ORF">FSARC_7143</name>
</gene>
<name>A0A8H4TVN9_9HYPO</name>
<dbReference type="AlphaFoldDB" id="A0A8H4TVN9"/>
<reference evidence="1" key="2">
    <citation type="submission" date="2020-05" db="EMBL/GenBank/DDBJ databases">
        <authorList>
            <person name="Kim H.-S."/>
            <person name="Proctor R.H."/>
            <person name="Brown D.W."/>
        </authorList>
    </citation>
    <scope>NUCLEOTIDE SEQUENCE</scope>
    <source>
        <strain evidence="1">NRRL 20472</strain>
    </source>
</reference>
<reference evidence="1" key="1">
    <citation type="journal article" date="2020" name="BMC Genomics">
        <title>Correction to: Identification and distribution of gene clusters required for synthesis of sphingolipid metabolism inhibitors in diverse species of the filamentous fungus Fusarium.</title>
        <authorList>
            <person name="Kim H.S."/>
            <person name="Lohmar J.M."/>
            <person name="Busman M."/>
            <person name="Brown D.W."/>
            <person name="Naumann T.A."/>
            <person name="Divon H.H."/>
            <person name="Lysoe E."/>
            <person name="Uhlig S."/>
            <person name="Proctor R.H."/>
        </authorList>
    </citation>
    <scope>NUCLEOTIDE SEQUENCE</scope>
    <source>
        <strain evidence="1">NRRL 20472</strain>
    </source>
</reference>
<evidence type="ECO:0000313" key="2">
    <source>
        <dbReference type="Proteomes" id="UP000622797"/>
    </source>
</evidence>
<evidence type="ECO:0000313" key="1">
    <source>
        <dbReference type="EMBL" id="KAF4964965.1"/>
    </source>
</evidence>
<dbReference type="EMBL" id="JABEXW010000380">
    <property type="protein sequence ID" value="KAF4964965.1"/>
    <property type="molecule type" value="Genomic_DNA"/>
</dbReference>
<dbReference type="OrthoDB" id="4500473at2759"/>
<comment type="caution">
    <text evidence="1">The sequence shown here is derived from an EMBL/GenBank/DDBJ whole genome shotgun (WGS) entry which is preliminary data.</text>
</comment>
<dbReference type="Proteomes" id="UP000622797">
    <property type="component" value="Unassembled WGS sequence"/>
</dbReference>
<sequence>MAASFSPKPSFHLCPDFSIAPPPDGHLELGSVLRGLDLNSVLSPLDFSDTIKVPESQLLPVDKPSEKQGFSRRLKELRGLEGNIWAKLFGGAGLGAGFPALRQRENDETLTVGKLYVRYFIPTAEYMKNALEIDGVSFYINSTSRKQPVYMITGLMWTEGAKLSKVQSKTIKVSGETSATDPNTGTSGGAPFILGIRTRKIWWDKDGTRRDEGYTVGSTLGSSKGKKEEVTEGLKFVDDQVNETAGQVILDESQLEEEEAVVWIMPE</sequence>
<keyword evidence="2" id="KW-1185">Reference proteome</keyword>
<organism evidence="1 2">
    <name type="scientific">Fusarium sarcochroum</name>
    <dbReference type="NCBI Taxonomy" id="1208366"/>
    <lineage>
        <taxon>Eukaryota</taxon>
        <taxon>Fungi</taxon>
        <taxon>Dikarya</taxon>
        <taxon>Ascomycota</taxon>
        <taxon>Pezizomycotina</taxon>
        <taxon>Sordariomycetes</taxon>
        <taxon>Hypocreomycetidae</taxon>
        <taxon>Hypocreales</taxon>
        <taxon>Nectriaceae</taxon>
        <taxon>Fusarium</taxon>
        <taxon>Fusarium lateritium species complex</taxon>
    </lineage>
</organism>